<comment type="subcellular location">
    <subcellularLocation>
        <location evidence="1">Membrane</location>
        <topology evidence="1">Multi-pass membrane protein</topology>
    </subcellularLocation>
</comment>
<feature type="transmembrane region" description="Helical" evidence="8">
    <location>
        <begin position="128"/>
        <end position="146"/>
    </location>
</feature>
<dbReference type="OrthoDB" id="2381278at2"/>
<feature type="transmembrane region" description="Helical" evidence="8">
    <location>
        <begin position="315"/>
        <end position="334"/>
    </location>
</feature>
<feature type="transmembrane region" description="Helical" evidence="8">
    <location>
        <begin position="279"/>
        <end position="303"/>
    </location>
</feature>
<evidence type="ECO:0000256" key="7">
    <source>
        <dbReference type="ARBA" id="ARBA00023136"/>
    </source>
</evidence>
<evidence type="ECO:0000256" key="3">
    <source>
        <dbReference type="ARBA" id="ARBA00022448"/>
    </source>
</evidence>
<dbReference type="GO" id="GO:0009847">
    <property type="term" value="P:spore germination"/>
    <property type="evidence" value="ECO:0007669"/>
    <property type="project" value="InterPro"/>
</dbReference>
<sequence>MAKPRIKKGVTLLISRVNSIITIPLFFFGTHCSIIFLLFPRALLRTTNHGHWEPALLNMIIELFLLVLLLKGLSKAGNLDYADLLLPLGRWMSSFLLIPLTLYLLLIGIMGIRGFAELMQIVFVLRSPLYSLLILLCLITYVGSSVGPRGILRASTFLSLLYLPALLFALLGCSINNSKWDNIFPIINTSFDFMHHGMYLVSLFSICPFLLLGMLPPVTKVRMKPILLTMVPLTILYMVIVYIPILVYGINAASLMNYPLATSIDTVNITWTIFDRISIFYAAALLAFVMLTASFVLWSSALLVKKMVPIWKESYIRPILCLFIFIIAFLIPNWNSYMSIASKDVWFRLFIYILIPLAVYFRGGFIQRKERK</sequence>
<dbReference type="PANTHER" id="PTHR34975:SF2">
    <property type="entry name" value="SPORE GERMINATION PROTEIN A2"/>
    <property type="match status" value="1"/>
</dbReference>
<evidence type="ECO:0000256" key="2">
    <source>
        <dbReference type="ARBA" id="ARBA00007998"/>
    </source>
</evidence>
<feature type="transmembrane region" description="Helical" evidence="8">
    <location>
        <begin position="158"/>
        <end position="177"/>
    </location>
</feature>
<dbReference type="Pfam" id="PF03845">
    <property type="entry name" value="Spore_permease"/>
    <property type="match status" value="1"/>
</dbReference>
<comment type="similarity">
    <text evidence="2">Belongs to the amino acid-polyamine-organocation (APC) superfamily. Spore germination protein (SGP) (TC 2.A.3.9) family.</text>
</comment>
<feature type="transmembrane region" description="Helical" evidence="8">
    <location>
        <begin position="21"/>
        <end position="43"/>
    </location>
</feature>
<evidence type="ECO:0000256" key="4">
    <source>
        <dbReference type="ARBA" id="ARBA00022544"/>
    </source>
</evidence>
<evidence type="ECO:0000256" key="5">
    <source>
        <dbReference type="ARBA" id="ARBA00022692"/>
    </source>
</evidence>
<dbReference type="AlphaFoldDB" id="A0A559KGK1"/>
<protein>
    <submittedName>
        <fullName evidence="9">GerAB/ArcD/ProY family transporter</fullName>
    </submittedName>
</protein>
<dbReference type="PANTHER" id="PTHR34975">
    <property type="entry name" value="SPORE GERMINATION PROTEIN A2"/>
    <property type="match status" value="1"/>
</dbReference>
<keyword evidence="5 8" id="KW-0812">Transmembrane</keyword>
<evidence type="ECO:0000313" key="10">
    <source>
        <dbReference type="Proteomes" id="UP000317036"/>
    </source>
</evidence>
<feature type="transmembrane region" description="Helical" evidence="8">
    <location>
        <begin position="227"/>
        <end position="250"/>
    </location>
</feature>
<feature type="transmembrane region" description="Helical" evidence="8">
    <location>
        <begin position="346"/>
        <end position="365"/>
    </location>
</feature>
<dbReference type="Proteomes" id="UP000317036">
    <property type="component" value="Unassembled WGS sequence"/>
</dbReference>
<reference evidence="9 10" key="1">
    <citation type="submission" date="2019-07" db="EMBL/GenBank/DDBJ databases">
        <authorList>
            <person name="Kim J."/>
        </authorList>
    </citation>
    <scope>NUCLEOTIDE SEQUENCE [LARGE SCALE GENOMIC DNA]</scope>
    <source>
        <strain evidence="9 10">JC52</strain>
    </source>
</reference>
<evidence type="ECO:0000256" key="8">
    <source>
        <dbReference type="SAM" id="Phobius"/>
    </source>
</evidence>
<dbReference type="GO" id="GO:0016020">
    <property type="term" value="C:membrane"/>
    <property type="evidence" value="ECO:0007669"/>
    <property type="project" value="UniProtKB-SubCell"/>
</dbReference>
<dbReference type="EMBL" id="VNJI01000003">
    <property type="protein sequence ID" value="TVY11254.1"/>
    <property type="molecule type" value="Genomic_DNA"/>
</dbReference>
<name>A0A559KGK1_9BACL</name>
<feature type="transmembrane region" description="Helical" evidence="8">
    <location>
        <begin position="55"/>
        <end position="74"/>
    </location>
</feature>
<comment type="caution">
    <text evidence="9">The sequence shown here is derived from an EMBL/GenBank/DDBJ whole genome shotgun (WGS) entry which is preliminary data.</text>
</comment>
<proteinExistence type="inferred from homology"/>
<feature type="transmembrane region" description="Helical" evidence="8">
    <location>
        <begin position="95"/>
        <end position="116"/>
    </location>
</feature>
<evidence type="ECO:0000256" key="1">
    <source>
        <dbReference type="ARBA" id="ARBA00004141"/>
    </source>
</evidence>
<gene>
    <name evidence="9" type="ORF">FPZ49_03195</name>
</gene>
<evidence type="ECO:0000256" key="6">
    <source>
        <dbReference type="ARBA" id="ARBA00022989"/>
    </source>
</evidence>
<keyword evidence="10" id="KW-1185">Reference proteome</keyword>
<keyword evidence="4" id="KW-0309">Germination</keyword>
<keyword evidence="7 8" id="KW-0472">Membrane</keyword>
<feature type="transmembrane region" description="Helical" evidence="8">
    <location>
        <begin position="197"/>
        <end position="215"/>
    </location>
</feature>
<accession>A0A559KGK1</accession>
<keyword evidence="3" id="KW-0813">Transport</keyword>
<dbReference type="InterPro" id="IPR004761">
    <property type="entry name" value="Spore_GerAB"/>
</dbReference>
<keyword evidence="6 8" id="KW-1133">Transmembrane helix</keyword>
<organism evidence="9 10">
    <name type="scientific">Paenibacillus cremeus</name>
    <dbReference type="NCBI Taxonomy" id="2163881"/>
    <lineage>
        <taxon>Bacteria</taxon>
        <taxon>Bacillati</taxon>
        <taxon>Bacillota</taxon>
        <taxon>Bacilli</taxon>
        <taxon>Bacillales</taxon>
        <taxon>Paenibacillaceae</taxon>
        <taxon>Paenibacillus</taxon>
    </lineage>
</organism>
<evidence type="ECO:0000313" key="9">
    <source>
        <dbReference type="EMBL" id="TVY11254.1"/>
    </source>
</evidence>